<keyword evidence="1" id="KW-0677">Repeat</keyword>
<gene>
    <name evidence="6" type="ORF">V5N11_024998</name>
</gene>
<proteinExistence type="predicted"/>
<feature type="compositionally biased region" description="Polar residues" evidence="4">
    <location>
        <begin position="128"/>
        <end position="141"/>
    </location>
</feature>
<keyword evidence="7" id="KW-1185">Reference proteome</keyword>
<evidence type="ECO:0000256" key="3">
    <source>
        <dbReference type="PROSITE-ProRule" id="PRU00339"/>
    </source>
</evidence>
<dbReference type="Proteomes" id="UP001558713">
    <property type="component" value="Unassembled WGS sequence"/>
</dbReference>
<protein>
    <submittedName>
        <fullName evidence="6">TPR repeat-containing thioredoxin TTL2</fullName>
    </submittedName>
</protein>
<feature type="domain" description="Thioredoxin" evidence="5">
    <location>
        <begin position="629"/>
        <end position="710"/>
    </location>
</feature>
<evidence type="ECO:0000313" key="6">
    <source>
        <dbReference type="EMBL" id="KAL1202434.1"/>
    </source>
</evidence>
<accession>A0ABD1AGN9</accession>
<sequence length="714" mass="78061">MSKLNKHVAVDKLHDSLNKPDSINVDHGSPVTPLQTRTSGLTSAATTTSTSSCSSSSSGSVSGHAPVSRKSDSGRTNLSKSFTSSSAAATQSSKFNNAPSAVKSSKSASAGQSKSSRSVDAQNGGKTGSSNNNIPKTTTGNIRPGRVSTASDSAKPMGKSSSASQQQHIKIVPAGNLFPSGKVQITGMTQEKPRRMVLGPGANKSYGYGNIMRGNNFSPTKPTTSSSSLSVTVHSSSNGPDAEEVKRIGNEKFKKGCFTEALKLYDRAIELSPNNPTYHSNRAAALSSLGQIGEAVNECVEAIRLDPKFARAHHRLATLLLRLGQVDNAGIHLYSVKEPSDPIVVKTLQLVDKHLNKCTNARRRGDWNIVLTEVSAAMASGADSSPQLAMCKVEALLKLLRLDDAQIVLDFVPKIEPFPNSFLHTRFFDMISEAYISFVKSQMELALGRFENAVTYAEKALEIDPQNNEVETLCRNTKLIVRARDRGNDLYESERYTEARSAYAEALKFDPSNATLFCNRADCFFKVGMWESSIQDCNHALLILPSYTRPRLQRAASYTKLGRWAEAVTDYEILRKELPYDKEIAESLFHTQVALKKSRGEVVLNMEFGGEVEEISSLEELKAALTRPGVSIVHFFKTSDQQCKEISVFMDALCVRYPSLHFLKVEIEKCPAVGDAERVRVVPTFKIFKLGNRMKEIVCPSKEALEKTVKHYGL</sequence>
<evidence type="ECO:0000313" key="7">
    <source>
        <dbReference type="Proteomes" id="UP001558713"/>
    </source>
</evidence>
<dbReference type="Pfam" id="PF13414">
    <property type="entry name" value="TPR_11"/>
    <property type="match status" value="2"/>
</dbReference>
<feature type="compositionally biased region" description="Low complexity" evidence="4">
    <location>
        <begin position="79"/>
        <end position="118"/>
    </location>
</feature>
<name>A0ABD1AGN9_CARAN</name>
<dbReference type="InterPro" id="IPR019734">
    <property type="entry name" value="TPR_rpt"/>
</dbReference>
<evidence type="ECO:0000256" key="4">
    <source>
        <dbReference type="SAM" id="MobiDB-lite"/>
    </source>
</evidence>
<organism evidence="6 7">
    <name type="scientific">Cardamine amara subsp. amara</name>
    <dbReference type="NCBI Taxonomy" id="228776"/>
    <lineage>
        <taxon>Eukaryota</taxon>
        <taxon>Viridiplantae</taxon>
        <taxon>Streptophyta</taxon>
        <taxon>Embryophyta</taxon>
        <taxon>Tracheophyta</taxon>
        <taxon>Spermatophyta</taxon>
        <taxon>Magnoliopsida</taxon>
        <taxon>eudicotyledons</taxon>
        <taxon>Gunneridae</taxon>
        <taxon>Pentapetalae</taxon>
        <taxon>rosids</taxon>
        <taxon>malvids</taxon>
        <taxon>Brassicales</taxon>
        <taxon>Brassicaceae</taxon>
        <taxon>Cardamineae</taxon>
        <taxon>Cardamine</taxon>
    </lineage>
</organism>
<dbReference type="Pfam" id="PF00085">
    <property type="entry name" value="Thioredoxin"/>
    <property type="match status" value="1"/>
</dbReference>
<feature type="repeat" description="TPR" evidence="3">
    <location>
        <begin position="242"/>
        <end position="275"/>
    </location>
</feature>
<dbReference type="CDD" id="cd02947">
    <property type="entry name" value="TRX_family"/>
    <property type="match status" value="1"/>
</dbReference>
<dbReference type="SUPFAM" id="SSF48452">
    <property type="entry name" value="TPR-like"/>
    <property type="match status" value="1"/>
</dbReference>
<dbReference type="FunFam" id="3.40.30.10:FF:000211">
    <property type="entry name" value="TPR repeat-containing thioredoxin TTL4"/>
    <property type="match status" value="1"/>
</dbReference>
<dbReference type="Gene3D" id="3.40.30.10">
    <property type="entry name" value="Glutaredoxin"/>
    <property type="match status" value="1"/>
</dbReference>
<dbReference type="InterPro" id="IPR044534">
    <property type="entry name" value="TTL1-4"/>
</dbReference>
<keyword evidence="2 3" id="KW-0802">TPR repeat</keyword>
<dbReference type="PANTHER" id="PTHR46050">
    <property type="entry name" value="TPR REPEAT-CONTAINING THIOREDOXIN"/>
    <property type="match status" value="1"/>
</dbReference>
<dbReference type="Gene3D" id="1.25.40.10">
    <property type="entry name" value="Tetratricopeptide repeat domain"/>
    <property type="match status" value="1"/>
</dbReference>
<comment type="caution">
    <text evidence="6">The sequence shown here is derived from an EMBL/GenBank/DDBJ whole genome shotgun (WGS) entry which is preliminary data.</text>
</comment>
<dbReference type="InterPro" id="IPR013766">
    <property type="entry name" value="Thioredoxin_domain"/>
</dbReference>
<feature type="compositionally biased region" description="Low complexity" evidence="4">
    <location>
        <begin position="218"/>
        <end position="237"/>
    </location>
</feature>
<evidence type="ECO:0000259" key="5">
    <source>
        <dbReference type="Pfam" id="PF00085"/>
    </source>
</evidence>
<dbReference type="Pfam" id="PF13181">
    <property type="entry name" value="TPR_8"/>
    <property type="match status" value="1"/>
</dbReference>
<dbReference type="InterPro" id="IPR036249">
    <property type="entry name" value="Thioredoxin-like_sf"/>
</dbReference>
<dbReference type="AlphaFoldDB" id="A0ABD1AGN9"/>
<evidence type="ECO:0000256" key="1">
    <source>
        <dbReference type="ARBA" id="ARBA00022737"/>
    </source>
</evidence>
<dbReference type="PANTHER" id="PTHR46050:SF13">
    <property type="entry name" value="TPR REPEAT-CONTAINING THIOREDOXIN TTL2"/>
    <property type="match status" value="1"/>
</dbReference>
<feature type="compositionally biased region" description="Low complexity" evidence="4">
    <location>
        <begin position="36"/>
        <end position="65"/>
    </location>
</feature>
<feature type="repeat" description="TPR" evidence="3">
    <location>
        <begin position="480"/>
        <end position="513"/>
    </location>
</feature>
<feature type="region of interest" description="Disordered" evidence="4">
    <location>
        <begin position="1"/>
        <end position="166"/>
    </location>
</feature>
<reference evidence="6 7" key="1">
    <citation type="submission" date="2024-04" db="EMBL/GenBank/DDBJ databases">
        <title>Genome assembly C_amara_ONT_v2.</title>
        <authorList>
            <person name="Yant L."/>
            <person name="Moore C."/>
            <person name="Slenker M."/>
        </authorList>
    </citation>
    <scope>NUCLEOTIDE SEQUENCE [LARGE SCALE GENOMIC DNA]</scope>
    <source>
        <tissue evidence="6">Leaf</tissue>
    </source>
</reference>
<dbReference type="SUPFAM" id="SSF52833">
    <property type="entry name" value="Thioredoxin-like"/>
    <property type="match status" value="1"/>
</dbReference>
<dbReference type="GO" id="GO:0006950">
    <property type="term" value="P:response to stress"/>
    <property type="evidence" value="ECO:0007669"/>
    <property type="project" value="UniProtKB-ARBA"/>
</dbReference>
<evidence type="ECO:0000256" key="2">
    <source>
        <dbReference type="ARBA" id="ARBA00022803"/>
    </source>
</evidence>
<dbReference type="EMBL" id="JBANAX010000576">
    <property type="protein sequence ID" value="KAL1202434.1"/>
    <property type="molecule type" value="Genomic_DNA"/>
</dbReference>
<dbReference type="SMART" id="SM00028">
    <property type="entry name" value="TPR"/>
    <property type="match status" value="6"/>
</dbReference>
<feature type="compositionally biased region" description="Basic and acidic residues" evidence="4">
    <location>
        <begin position="8"/>
        <end position="18"/>
    </location>
</feature>
<dbReference type="PROSITE" id="PS50005">
    <property type="entry name" value="TPR"/>
    <property type="match status" value="3"/>
</dbReference>
<feature type="region of interest" description="Disordered" evidence="4">
    <location>
        <begin position="217"/>
        <end position="243"/>
    </location>
</feature>
<feature type="repeat" description="TPR" evidence="3">
    <location>
        <begin position="434"/>
        <end position="467"/>
    </location>
</feature>
<dbReference type="InterPro" id="IPR011990">
    <property type="entry name" value="TPR-like_helical_dom_sf"/>
</dbReference>